<evidence type="ECO:0000313" key="12">
    <source>
        <dbReference type="Proteomes" id="UP001162164"/>
    </source>
</evidence>
<dbReference type="SMART" id="SM00060">
    <property type="entry name" value="FN3"/>
    <property type="match status" value="1"/>
</dbReference>
<dbReference type="InterPro" id="IPR011009">
    <property type="entry name" value="Kinase-like_dom_sf"/>
</dbReference>
<dbReference type="InterPro" id="IPR000719">
    <property type="entry name" value="Prot_kinase_dom"/>
</dbReference>
<comment type="subcellular location">
    <subcellularLocation>
        <location evidence="1">Membrane</location>
        <topology evidence="1">Single-pass type I membrane protein</topology>
    </subcellularLocation>
</comment>
<dbReference type="InterPro" id="IPR013783">
    <property type="entry name" value="Ig-like_fold"/>
</dbReference>
<dbReference type="InterPro" id="IPR003961">
    <property type="entry name" value="FN3_dom"/>
</dbReference>
<dbReference type="CDD" id="cd00063">
    <property type="entry name" value="FN3"/>
    <property type="match status" value="1"/>
</dbReference>
<dbReference type="PROSITE" id="PS50011">
    <property type="entry name" value="PROTEIN_KINASE_DOM"/>
    <property type="match status" value="1"/>
</dbReference>
<evidence type="ECO:0000259" key="9">
    <source>
        <dbReference type="PROSITE" id="PS50011"/>
    </source>
</evidence>
<sequence length="670" mass="76391">MLKLYFLFLTLCYAICYESYLLGCYKGLPMSKPYANQNRQNVDQCIKICYKKYYRYAYISNDGQCTCSNYFGEEVANVTCDECNTCDINLDLKDLYATGNLGKYLNNMILYREHCYLPGPPRNFTVTNITENSLRLSWQDPESYIEITKYQIKAIIIDTFSKLPPVSPEWLYPNNTFQAELITLQSSTKYNITLSTKSVSGDGALVYKIIETLNKDPDILPHQPIIVKRDNSKITVKLMPTNNNNGPVTAYQIIVVNSDLKQGFEKDSVLSYDEAKKNGLAYYVAAELKADDINKEFVVGDGHYYGSYYNAPLDPDTNYDIILALVSQYNGITKIAYSDPSVTGLSIAIGLLSFMLIAGIIVFIILKSKVVTRRQRLSDNQELTLQGPVIEVENNGYIHEEDHTPVNYYRNLRQKVRTIPANQLKVEPTNLLGRHENLIGLIGTCETSQMVCIILDYVSMNLKDLLLGSRDTQSGRFSYMSEAQALDIAIQIARGMAHLESCKIIHKQLCARSVMVTNGFTPKISSYGIAQYFSHNKLPDYTRWKSIELFKGLPHNPKSDVWSFACLLWEISALGGTPYGNVSNNNEMPDKIMKGLRLPQLPYINDDLYQIMLDCWQLDCDERPTFTDLMESLEELKENTLIPCINFNLYSNFQYEQFYPDMELAVRPVF</sequence>
<dbReference type="InterPro" id="IPR050122">
    <property type="entry name" value="RTK"/>
</dbReference>
<evidence type="ECO:0000256" key="5">
    <source>
        <dbReference type="ARBA" id="ARBA00023136"/>
    </source>
</evidence>
<keyword evidence="5 7" id="KW-0472">Membrane</keyword>
<feature type="domain" description="Fibronectin type-III" evidence="10">
    <location>
        <begin position="120"/>
        <end position="216"/>
    </location>
</feature>
<dbReference type="Gene3D" id="2.60.40.10">
    <property type="entry name" value="Immunoglobulins"/>
    <property type="match status" value="1"/>
</dbReference>
<feature type="transmembrane region" description="Helical" evidence="7">
    <location>
        <begin position="344"/>
        <end position="366"/>
    </location>
</feature>
<proteinExistence type="predicted"/>
<keyword evidence="6" id="KW-0325">Glycoprotein</keyword>
<dbReference type="InterPro" id="IPR001245">
    <property type="entry name" value="Ser-Thr/Tyr_kinase_cat_dom"/>
</dbReference>
<dbReference type="PANTHER" id="PTHR24416">
    <property type="entry name" value="TYROSINE-PROTEIN KINASE RECEPTOR"/>
    <property type="match status" value="1"/>
</dbReference>
<dbReference type="InterPro" id="IPR036116">
    <property type="entry name" value="FN3_sf"/>
</dbReference>
<organism evidence="11 12">
    <name type="scientific">Molorchus minor</name>
    <dbReference type="NCBI Taxonomy" id="1323400"/>
    <lineage>
        <taxon>Eukaryota</taxon>
        <taxon>Metazoa</taxon>
        <taxon>Ecdysozoa</taxon>
        <taxon>Arthropoda</taxon>
        <taxon>Hexapoda</taxon>
        <taxon>Insecta</taxon>
        <taxon>Pterygota</taxon>
        <taxon>Neoptera</taxon>
        <taxon>Endopterygota</taxon>
        <taxon>Coleoptera</taxon>
        <taxon>Polyphaga</taxon>
        <taxon>Cucujiformia</taxon>
        <taxon>Chrysomeloidea</taxon>
        <taxon>Cerambycidae</taxon>
        <taxon>Lamiinae</taxon>
        <taxon>Monochamini</taxon>
        <taxon>Molorchus</taxon>
    </lineage>
</organism>
<evidence type="ECO:0000256" key="3">
    <source>
        <dbReference type="ARBA" id="ARBA00022729"/>
    </source>
</evidence>
<evidence type="ECO:0008006" key="13">
    <source>
        <dbReference type="Google" id="ProtNLM"/>
    </source>
</evidence>
<evidence type="ECO:0000256" key="4">
    <source>
        <dbReference type="ARBA" id="ARBA00022989"/>
    </source>
</evidence>
<evidence type="ECO:0000256" key="1">
    <source>
        <dbReference type="ARBA" id="ARBA00004479"/>
    </source>
</evidence>
<keyword evidence="4 7" id="KW-1133">Transmembrane helix</keyword>
<dbReference type="SUPFAM" id="SSF49265">
    <property type="entry name" value="Fibronectin type III"/>
    <property type="match status" value="1"/>
</dbReference>
<keyword evidence="12" id="KW-1185">Reference proteome</keyword>
<dbReference type="SUPFAM" id="SSF56112">
    <property type="entry name" value="Protein kinase-like (PK-like)"/>
    <property type="match status" value="1"/>
</dbReference>
<dbReference type="Pfam" id="PF07714">
    <property type="entry name" value="PK_Tyr_Ser-Thr"/>
    <property type="match status" value="1"/>
</dbReference>
<feature type="chain" id="PRO_5045121210" description="Tyrosine-protein kinase Wsck" evidence="8">
    <location>
        <begin position="17"/>
        <end position="670"/>
    </location>
</feature>
<evidence type="ECO:0000259" key="10">
    <source>
        <dbReference type="PROSITE" id="PS50853"/>
    </source>
</evidence>
<gene>
    <name evidence="11" type="ORF">NQ317_013201</name>
</gene>
<name>A0ABQ9K0P2_9CUCU</name>
<accession>A0ABQ9K0P2</accession>
<dbReference type="InterPro" id="IPR057598">
    <property type="entry name" value="Fn3_PTPRU"/>
</dbReference>
<dbReference type="EMBL" id="JAPWTJ010000075">
    <property type="protein sequence ID" value="KAJ8983439.1"/>
    <property type="molecule type" value="Genomic_DNA"/>
</dbReference>
<dbReference type="PROSITE" id="PS50853">
    <property type="entry name" value="FN3"/>
    <property type="match status" value="1"/>
</dbReference>
<comment type="caution">
    <text evidence="11">The sequence shown here is derived from an EMBL/GenBank/DDBJ whole genome shotgun (WGS) entry which is preliminary data.</text>
</comment>
<evidence type="ECO:0000256" key="2">
    <source>
        <dbReference type="ARBA" id="ARBA00022692"/>
    </source>
</evidence>
<keyword evidence="3 8" id="KW-0732">Signal</keyword>
<dbReference type="Gene3D" id="1.10.510.10">
    <property type="entry name" value="Transferase(Phosphotransferase) domain 1"/>
    <property type="match status" value="1"/>
</dbReference>
<protein>
    <recommendedName>
        <fullName evidence="13">Tyrosine-protein kinase Wsck</fullName>
    </recommendedName>
</protein>
<dbReference type="Pfam" id="PF00041">
    <property type="entry name" value="fn3"/>
    <property type="match status" value="1"/>
</dbReference>
<dbReference type="Proteomes" id="UP001162164">
    <property type="component" value="Unassembled WGS sequence"/>
</dbReference>
<reference evidence="11" key="1">
    <citation type="journal article" date="2023" name="Insect Mol. Biol.">
        <title>Genome sequencing provides insights into the evolution of gene families encoding plant cell wall-degrading enzymes in longhorned beetles.</title>
        <authorList>
            <person name="Shin N.R."/>
            <person name="Okamura Y."/>
            <person name="Kirsch R."/>
            <person name="Pauchet Y."/>
        </authorList>
    </citation>
    <scope>NUCLEOTIDE SEQUENCE</scope>
    <source>
        <strain evidence="11">MMC_N1</strain>
    </source>
</reference>
<feature type="domain" description="Protein kinase" evidence="9">
    <location>
        <begin position="293"/>
        <end position="636"/>
    </location>
</feature>
<keyword evidence="2 7" id="KW-0812">Transmembrane</keyword>
<dbReference type="PANTHER" id="PTHR24416:SF600">
    <property type="entry name" value="PDGF- AND VEGF-RECEPTOR RELATED, ISOFORM J"/>
    <property type="match status" value="1"/>
</dbReference>
<feature type="signal peptide" evidence="8">
    <location>
        <begin position="1"/>
        <end position="16"/>
    </location>
</feature>
<dbReference type="Pfam" id="PF23144">
    <property type="entry name" value="Fn3_PTPRU"/>
    <property type="match status" value="1"/>
</dbReference>
<evidence type="ECO:0000313" key="11">
    <source>
        <dbReference type="EMBL" id="KAJ8983439.1"/>
    </source>
</evidence>
<evidence type="ECO:0000256" key="8">
    <source>
        <dbReference type="SAM" id="SignalP"/>
    </source>
</evidence>
<evidence type="ECO:0000256" key="6">
    <source>
        <dbReference type="ARBA" id="ARBA00023180"/>
    </source>
</evidence>
<evidence type="ECO:0000256" key="7">
    <source>
        <dbReference type="SAM" id="Phobius"/>
    </source>
</evidence>